<proteinExistence type="predicted"/>
<protein>
    <submittedName>
        <fullName evidence="1">Uncharacterized protein</fullName>
    </submittedName>
</protein>
<dbReference type="AlphaFoldDB" id="A0A917XTI6"/>
<dbReference type="EMBL" id="BMOS01000002">
    <property type="protein sequence ID" value="GGN51183.1"/>
    <property type="molecule type" value="Genomic_DNA"/>
</dbReference>
<comment type="caution">
    <text evidence="1">The sequence shown here is derived from an EMBL/GenBank/DDBJ whole genome shotgun (WGS) entry which is preliminary data.</text>
</comment>
<reference evidence="1" key="1">
    <citation type="journal article" date="2014" name="Int. J. Syst. Evol. Microbiol.">
        <title>Complete genome sequence of Corynebacterium casei LMG S-19264T (=DSM 44701T), isolated from a smear-ripened cheese.</title>
        <authorList>
            <consortium name="US DOE Joint Genome Institute (JGI-PGF)"/>
            <person name="Walter F."/>
            <person name="Albersmeier A."/>
            <person name="Kalinowski J."/>
            <person name="Ruckert C."/>
        </authorList>
    </citation>
    <scope>NUCLEOTIDE SEQUENCE</scope>
    <source>
        <strain evidence="1">JCM 17251</strain>
    </source>
</reference>
<organism evidence="1 2">
    <name type="scientific">Oceanobacillus indicireducens</name>
    <dbReference type="NCBI Taxonomy" id="1004261"/>
    <lineage>
        <taxon>Bacteria</taxon>
        <taxon>Bacillati</taxon>
        <taxon>Bacillota</taxon>
        <taxon>Bacilli</taxon>
        <taxon>Bacillales</taxon>
        <taxon>Bacillaceae</taxon>
        <taxon>Oceanobacillus</taxon>
    </lineage>
</organism>
<evidence type="ECO:0000313" key="2">
    <source>
        <dbReference type="Proteomes" id="UP000624041"/>
    </source>
</evidence>
<sequence length="89" mass="10330">MAETKESSSKDIISFDEFVDFDSCGDDIMSTPPNIFSFFNVFKRRKYFTLFKGRQPSDNNLPADCLPAMRKVLIINSYKDRNNHVKILL</sequence>
<reference evidence="1" key="2">
    <citation type="submission" date="2020-09" db="EMBL/GenBank/DDBJ databases">
        <authorList>
            <person name="Sun Q."/>
            <person name="Ohkuma M."/>
        </authorList>
    </citation>
    <scope>NUCLEOTIDE SEQUENCE</scope>
    <source>
        <strain evidence="1">JCM 17251</strain>
    </source>
</reference>
<keyword evidence="2" id="KW-1185">Reference proteome</keyword>
<dbReference type="Proteomes" id="UP000624041">
    <property type="component" value="Unassembled WGS sequence"/>
</dbReference>
<evidence type="ECO:0000313" key="1">
    <source>
        <dbReference type="EMBL" id="GGN51183.1"/>
    </source>
</evidence>
<name>A0A917XTI6_9BACI</name>
<accession>A0A917XTI6</accession>
<gene>
    <name evidence="1" type="ORF">GCM10007971_05470</name>
</gene>